<organism evidence="2 3">
    <name type="scientific">Candidatus Zambryskibacteria bacterium RIFCSPLOWO2_02_FULL_39_14</name>
    <dbReference type="NCBI Taxonomy" id="1802769"/>
    <lineage>
        <taxon>Bacteria</taxon>
        <taxon>Candidatus Zambryskiibacteriota</taxon>
    </lineage>
</organism>
<dbReference type="SUPFAM" id="SSF88659">
    <property type="entry name" value="Sigma3 and sigma4 domains of RNA polymerase sigma factors"/>
    <property type="match status" value="1"/>
</dbReference>
<gene>
    <name evidence="2" type="ORF">A3I86_01070</name>
</gene>
<dbReference type="AlphaFoldDB" id="A0A1G2UGW2"/>
<proteinExistence type="predicted"/>
<dbReference type="InterPro" id="IPR050239">
    <property type="entry name" value="Sigma-70_RNA_pol_init_factors"/>
</dbReference>
<dbReference type="InterPro" id="IPR038087">
    <property type="entry name" value="RNAP_delta_N_dom_sf"/>
</dbReference>
<evidence type="ECO:0000259" key="1">
    <source>
        <dbReference type="Pfam" id="PF04545"/>
    </source>
</evidence>
<dbReference type="InterPro" id="IPR007630">
    <property type="entry name" value="RNA_pol_sigma70_r4"/>
</dbReference>
<reference evidence="2 3" key="1">
    <citation type="journal article" date="2016" name="Nat. Commun.">
        <title>Thousands of microbial genomes shed light on interconnected biogeochemical processes in an aquifer system.</title>
        <authorList>
            <person name="Anantharaman K."/>
            <person name="Brown C.T."/>
            <person name="Hug L.A."/>
            <person name="Sharon I."/>
            <person name="Castelle C.J."/>
            <person name="Probst A.J."/>
            <person name="Thomas B.C."/>
            <person name="Singh A."/>
            <person name="Wilkins M.J."/>
            <person name="Karaoz U."/>
            <person name="Brodie E.L."/>
            <person name="Williams K.H."/>
            <person name="Hubbard S.S."/>
            <person name="Banfield J.F."/>
        </authorList>
    </citation>
    <scope>NUCLEOTIDE SEQUENCE [LARGE SCALE GENOMIC DNA]</scope>
</reference>
<dbReference type="InterPro" id="IPR000943">
    <property type="entry name" value="RNA_pol_sigma70"/>
</dbReference>
<accession>A0A1G2UGW2</accession>
<name>A0A1G2UGW2_9BACT</name>
<dbReference type="InterPro" id="IPR013324">
    <property type="entry name" value="RNA_pol_sigma_r3/r4-like"/>
</dbReference>
<comment type="caution">
    <text evidence="2">The sequence shown here is derived from an EMBL/GenBank/DDBJ whole genome shotgun (WGS) entry which is preliminary data.</text>
</comment>
<dbReference type="PANTHER" id="PTHR30603:SF60">
    <property type="entry name" value="RNA POLYMERASE SIGMA FACTOR RPOD"/>
    <property type="match status" value="1"/>
</dbReference>
<dbReference type="PRINTS" id="PR00046">
    <property type="entry name" value="SIGMA70FCT"/>
</dbReference>
<feature type="domain" description="RNA polymerase sigma-70 region 4" evidence="1">
    <location>
        <begin position="18"/>
        <end position="72"/>
    </location>
</feature>
<dbReference type="InterPro" id="IPR036388">
    <property type="entry name" value="WH-like_DNA-bd_sf"/>
</dbReference>
<dbReference type="Gene3D" id="1.10.10.10">
    <property type="entry name" value="Winged helix-like DNA-binding domain superfamily/Winged helix DNA-binding domain"/>
    <property type="match status" value="1"/>
</dbReference>
<protein>
    <recommendedName>
        <fullName evidence="1">RNA polymerase sigma-70 region 4 domain-containing protein</fullName>
    </recommendedName>
</protein>
<evidence type="ECO:0000313" key="3">
    <source>
        <dbReference type="Proteomes" id="UP000177096"/>
    </source>
</evidence>
<dbReference type="EMBL" id="MHWM01000021">
    <property type="protein sequence ID" value="OHB08667.1"/>
    <property type="molecule type" value="Genomic_DNA"/>
</dbReference>
<dbReference type="PANTHER" id="PTHR30603">
    <property type="entry name" value="RNA POLYMERASE SIGMA FACTOR RPO"/>
    <property type="match status" value="1"/>
</dbReference>
<dbReference type="GO" id="GO:0003700">
    <property type="term" value="F:DNA-binding transcription factor activity"/>
    <property type="evidence" value="ECO:0007669"/>
    <property type="project" value="InterPro"/>
</dbReference>
<dbReference type="GO" id="GO:0006352">
    <property type="term" value="P:DNA-templated transcription initiation"/>
    <property type="evidence" value="ECO:0007669"/>
    <property type="project" value="InterPro"/>
</dbReference>
<evidence type="ECO:0000313" key="2">
    <source>
        <dbReference type="EMBL" id="OHB08667.1"/>
    </source>
</evidence>
<dbReference type="Gene3D" id="1.10.10.1250">
    <property type="entry name" value="RNA polymerase, subunit delta, N-terminal domain"/>
    <property type="match status" value="1"/>
</dbReference>
<dbReference type="Pfam" id="PF04545">
    <property type="entry name" value="Sigma70_r4"/>
    <property type="match status" value="1"/>
</dbReference>
<sequence length="345" mass="40160">MSEKIALSFKPKEITRRLLSILTKRAQDVLTNRYGLGPKATKLTLDAIGKRYNITRERVRQIENHSLAAIRKSKAYKDNEPVFTELKELVLNLGGLVSEKDLLGYLGNDVNIQNHFHFLFVVGEEFKREKEDEEFKHRWHVDPELSNKVKEALRKLYSKLSDDELIVEGDLIRSFLEEVKDLNEKYKNDEVVKRWLSISLKIGKNPLGEWGRSSSSNINAKGMRDYAFLVIRKHGSPIHFKEVAKAITYYFNKKAHVATTHNELIKDPRFVLVGRGLYALSEWGYISGVVKDVIHKILKKEGPLPKEKIIEKVLKERYVKENTILVNLQNTKYFKKDRDNRYHNV</sequence>
<dbReference type="Proteomes" id="UP000177096">
    <property type="component" value="Unassembled WGS sequence"/>
</dbReference>